<dbReference type="KEGG" id="ttd:A3L14_10265"/>
<reference evidence="2 4" key="1">
    <citation type="submission" date="2015-08" db="EMBL/GenBank/DDBJ databases">
        <title>Thermococcus thioreducens DSM 14981 genome sequencing.</title>
        <authorList>
            <person name="Hong S.-J."/>
            <person name="Kim M.-C."/>
            <person name="Shin J.-H."/>
        </authorList>
    </citation>
    <scope>NUCLEOTIDE SEQUENCE [LARGE SCALE GENOMIC DNA]</scope>
    <source>
        <strain evidence="2 4">DSM 14981</strain>
    </source>
</reference>
<keyword evidence="6" id="KW-1185">Reference proteome</keyword>
<reference evidence="3 5" key="3">
    <citation type="submission" date="2016-10" db="EMBL/GenBank/DDBJ databases">
        <authorList>
            <person name="de Groot N.N."/>
        </authorList>
    </citation>
    <scope>NUCLEOTIDE SEQUENCE [LARGE SCALE GENOMIC DNA]</scope>
    <source>
        <strain evidence="3 5">OGL-20</strain>
    </source>
</reference>
<proteinExistence type="predicted"/>
<accession>A0A0Q2MUB4</accession>
<dbReference type="AlphaFoldDB" id="A0A0Q2MUB4"/>
<name>A0A0Q2MUB4_9EURY</name>
<dbReference type="Proteomes" id="UP000250136">
    <property type="component" value="Chromosome"/>
</dbReference>
<dbReference type="Proteomes" id="UP000051862">
    <property type="component" value="Unassembled WGS sequence"/>
</dbReference>
<dbReference type="EMBL" id="LIXN01000002">
    <property type="protein sequence ID" value="KQH83343.1"/>
    <property type="molecule type" value="Genomic_DNA"/>
</dbReference>
<evidence type="ECO:0000313" key="2">
    <source>
        <dbReference type="EMBL" id="KQH83343.1"/>
    </source>
</evidence>
<evidence type="ECO:0008006" key="7">
    <source>
        <dbReference type="Google" id="ProtNLM"/>
    </source>
</evidence>
<dbReference type="GO" id="GO:0006355">
    <property type="term" value="P:regulation of DNA-templated transcription"/>
    <property type="evidence" value="ECO:0007669"/>
    <property type="project" value="InterPro"/>
</dbReference>
<evidence type="ECO:0000313" key="6">
    <source>
        <dbReference type="Proteomes" id="UP000250136"/>
    </source>
</evidence>
<evidence type="ECO:0000313" key="3">
    <source>
        <dbReference type="EMBL" id="SEW21428.1"/>
    </source>
</evidence>
<dbReference type="STRING" id="277988.SAMN05216170_2155"/>
<dbReference type="Proteomes" id="UP000182125">
    <property type="component" value="Unassembled WGS sequence"/>
</dbReference>
<dbReference type="InterPro" id="IPR010985">
    <property type="entry name" value="Ribbon_hlx_hlx"/>
</dbReference>
<dbReference type="EMBL" id="FOIW01000003">
    <property type="protein sequence ID" value="SEW21428.1"/>
    <property type="molecule type" value="Genomic_DNA"/>
</dbReference>
<dbReference type="EMBL" id="CP015105">
    <property type="protein sequence ID" value="ASJ13242.1"/>
    <property type="molecule type" value="Genomic_DNA"/>
</dbReference>
<dbReference type="InterPro" id="IPR013321">
    <property type="entry name" value="Arc_rbn_hlx_hlx"/>
</dbReference>
<protein>
    <recommendedName>
        <fullName evidence="7">Ribbon-helix-helix protein CopG domain-containing protein</fullName>
    </recommendedName>
</protein>
<dbReference type="Gene3D" id="1.10.1220.10">
    <property type="entry name" value="Met repressor-like"/>
    <property type="match status" value="1"/>
</dbReference>
<reference evidence="1 6" key="2">
    <citation type="submission" date="2016-04" db="EMBL/GenBank/DDBJ databases">
        <title>Complete genome sequence of Thermococcus thioreducens type strain OGL-20P.</title>
        <authorList>
            <person name="Oger P.M."/>
        </authorList>
    </citation>
    <scope>NUCLEOTIDE SEQUENCE [LARGE SCALE GENOMIC DNA]</scope>
    <source>
        <strain evidence="1 6">OGL-20P</strain>
    </source>
</reference>
<gene>
    <name evidence="1" type="ORF">A3L14_10265</name>
    <name evidence="2" type="ORF">AMR53_01345</name>
    <name evidence="3" type="ORF">SAMN05216170_2155</name>
</gene>
<evidence type="ECO:0000313" key="4">
    <source>
        <dbReference type="Proteomes" id="UP000051862"/>
    </source>
</evidence>
<dbReference type="GeneID" id="33334813"/>
<evidence type="ECO:0000313" key="1">
    <source>
        <dbReference type="EMBL" id="ASJ13242.1"/>
    </source>
</evidence>
<dbReference type="SUPFAM" id="SSF47598">
    <property type="entry name" value="Ribbon-helix-helix"/>
    <property type="match status" value="1"/>
</dbReference>
<dbReference type="RefSeq" id="WP_055428552.1">
    <property type="nucleotide sequence ID" value="NZ_CP015105.1"/>
</dbReference>
<dbReference type="OrthoDB" id="103566at2157"/>
<sequence>MSSTKHVQTEIDESLYSMLKALSLREKRPIKEILRDAIEEYLRKNANLTEEEISKDPIWDAFGVVALKGKRTSRDEDWGVVEWRSH</sequence>
<organism evidence="2 4">
    <name type="scientific">Thermococcus thioreducens</name>
    <dbReference type="NCBI Taxonomy" id="277988"/>
    <lineage>
        <taxon>Archaea</taxon>
        <taxon>Methanobacteriati</taxon>
        <taxon>Methanobacteriota</taxon>
        <taxon>Thermococci</taxon>
        <taxon>Thermococcales</taxon>
        <taxon>Thermococcaceae</taxon>
        <taxon>Thermococcus</taxon>
    </lineage>
</organism>
<evidence type="ECO:0000313" key="5">
    <source>
        <dbReference type="Proteomes" id="UP000182125"/>
    </source>
</evidence>
<dbReference type="PATRIC" id="fig|277988.4.peg.288"/>